<name>A0A2Z6E2Q1_9GAMM</name>
<evidence type="ECO:0000313" key="1">
    <source>
        <dbReference type="EMBL" id="BBD79340.1"/>
    </source>
</evidence>
<dbReference type="Pfam" id="PF05545">
    <property type="entry name" value="FixQ"/>
    <property type="match status" value="1"/>
</dbReference>
<evidence type="ECO:0000313" key="2">
    <source>
        <dbReference type="Proteomes" id="UP000270530"/>
    </source>
</evidence>
<accession>A0A2Z6E2Q1</accession>
<evidence type="ECO:0008006" key="3">
    <source>
        <dbReference type="Google" id="ProtNLM"/>
    </source>
</evidence>
<dbReference type="EMBL" id="AP018560">
    <property type="protein sequence ID" value="BBD79340.1"/>
    <property type="molecule type" value="Genomic_DNA"/>
</dbReference>
<dbReference type="AlphaFoldDB" id="A0A2Z6E2Q1"/>
<keyword evidence="2" id="KW-1185">Reference proteome</keyword>
<dbReference type="RefSeq" id="WP_126536406.1">
    <property type="nucleotide sequence ID" value="NZ_AP018560.1"/>
</dbReference>
<sequence>MMAGLITAALLLLFVGGSIWLWLPKHSRALDNAARLPLDDDEEKMP</sequence>
<organism evidence="1 2">
    <name type="scientific">Aerosticca soli</name>
    <dbReference type="NCBI Taxonomy" id="2010829"/>
    <lineage>
        <taxon>Bacteria</taxon>
        <taxon>Pseudomonadati</taxon>
        <taxon>Pseudomonadota</taxon>
        <taxon>Gammaproteobacteria</taxon>
        <taxon>Lysobacterales</taxon>
        <taxon>Rhodanobacteraceae</taxon>
        <taxon>Aerosticca</taxon>
    </lineage>
</organism>
<proteinExistence type="predicted"/>
<dbReference type="OrthoDB" id="6402501at2"/>
<dbReference type="KEGG" id="rbd:ALSL_0674"/>
<dbReference type="InterPro" id="IPR008621">
    <property type="entry name" value="Cbb3-typ_cyt_oxidase_comp"/>
</dbReference>
<reference evidence="2" key="1">
    <citation type="submission" date="2018-04" db="EMBL/GenBank/DDBJ databases">
        <authorList>
            <person name="Watanabe M."/>
            <person name="Kojima H."/>
        </authorList>
    </citation>
    <scope>NUCLEOTIDE SEQUENCE [LARGE SCALE GENOMIC DNA]</scope>
    <source>
        <strain evidence="2">Dysh456</strain>
    </source>
</reference>
<dbReference type="Proteomes" id="UP000270530">
    <property type="component" value="Chromosome"/>
</dbReference>
<protein>
    <recommendedName>
        <fullName evidence="3">Cytochrome c oxidase subunit CcoQ</fullName>
    </recommendedName>
</protein>
<reference evidence="2" key="2">
    <citation type="submission" date="2018-06" db="EMBL/GenBank/DDBJ databases">
        <title>Genome sequence of Rhodanobacteraceae bacterium strain Dysh456.</title>
        <authorList>
            <person name="Fukui M."/>
        </authorList>
    </citation>
    <scope>NUCLEOTIDE SEQUENCE [LARGE SCALE GENOMIC DNA]</scope>
    <source>
        <strain evidence="2">Dysh456</strain>
    </source>
</reference>
<gene>
    <name evidence="1" type="ORF">ALSL_0674</name>
</gene>